<dbReference type="NCBIfam" id="NF033551">
    <property type="entry name" value="transpos_IS1182"/>
    <property type="match status" value="1"/>
</dbReference>
<dbReference type="InterPro" id="IPR047629">
    <property type="entry name" value="IS1182_transpos"/>
</dbReference>
<evidence type="ECO:0000313" key="5">
    <source>
        <dbReference type="Proteomes" id="UP000533637"/>
    </source>
</evidence>
<keyword evidence="1" id="KW-0175">Coiled coil</keyword>
<accession>A0ABR6KLK8</accession>
<evidence type="ECO:0000259" key="3">
    <source>
        <dbReference type="Pfam" id="PF05598"/>
    </source>
</evidence>
<feature type="domain" description="Transposase InsH N-terminal" evidence="3">
    <location>
        <begin position="20"/>
        <end position="110"/>
    </location>
</feature>
<keyword evidence="5" id="KW-1185">Reference proteome</keyword>
<dbReference type="InterPro" id="IPR008490">
    <property type="entry name" value="Transposase_InsH_N"/>
</dbReference>
<feature type="domain" description="Transposase IS4-like" evidence="2">
    <location>
        <begin position="258"/>
        <end position="360"/>
    </location>
</feature>
<evidence type="ECO:0000313" key="4">
    <source>
        <dbReference type="EMBL" id="MBB4622382.1"/>
    </source>
</evidence>
<dbReference type="Proteomes" id="UP000533637">
    <property type="component" value="Unassembled WGS sequence"/>
</dbReference>
<evidence type="ECO:0000256" key="1">
    <source>
        <dbReference type="SAM" id="Coils"/>
    </source>
</evidence>
<feature type="coiled-coil region" evidence="1">
    <location>
        <begin position="211"/>
        <end position="256"/>
    </location>
</feature>
<gene>
    <name evidence="4" type="ORF">GGQ57_002282</name>
</gene>
<dbReference type="PANTHER" id="PTHR33408:SF2">
    <property type="entry name" value="TRANSPOSASE DDE DOMAIN-CONTAINING PROTEIN"/>
    <property type="match status" value="1"/>
</dbReference>
<evidence type="ECO:0000259" key="2">
    <source>
        <dbReference type="Pfam" id="PF01609"/>
    </source>
</evidence>
<dbReference type="EMBL" id="JACHOC010000004">
    <property type="protein sequence ID" value="MBB4622382.1"/>
    <property type="molecule type" value="Genomic_DNA"/>
</dbReference>
<protein>
    <submittedName>
        <fullName evidence="4">Transposase</fullName>
    </submittedName>
</protein>
<organism evidence="4 5">
    <name type="scientific">Parabacteroides faecis</name>
    <dbReference type="NCBI Taxonomy" id="1217282"/>
    <lineage>
        <taxon>Bacteria</taxon>
        <taxon>Pseudomonadati</taxon>
        <taxon>Bacteroidota</taxon>
        <taxon>Bacteroidia</taxon>
        <taxon>Bacteroidales</taxon>
        <taxon>Tannerellaceae</taxon>
        <taxon>Parabacteroides</taxon>
    </lineage>
</organism>
<dbReference type="PANTHER" id="PTHR33408">
    <property type="entry name" value="TRANSPOSASE"/>
    <property type="match status" value="1"/>
</dbReference>
<name>A0ABR6KLK8_9BACT</name>
<dbReference type="Pfam" id="PF01609">
    <property type="entry name" value="DDE_Tnp_1"/>
    <property type="match status" value="1"/>
</dbReference>
<reference evidence="4 5" key="1">
    <citation type="submission" date="2020-08" db="EMBL/GenBank/DDBJ databases">
        <title>Genomic Encyclopedia of Type Strains, Phase IV (KMG-IV): sequencing the most valuable type-strain genomes for metagenomic binning, comparative biology and taxonomic classification.</title>
        <authorList>
            <person name="Goeker M."/>
        </authorList>
    </citation>
    <scope>NUCLEOTIDE SEQUENCE [LARGE SCALE GENOMIC DNA]</scope>
    <source>
        <strain evidence="4 5">DSM 102983</strain>
    </source>
</reference>
<sequence>MAKIVFKELTSNQNVLFPVSLSEKIAPNHPVRVVNSVVDTLDISSLLQTYKGGGTSSYHPRMMLKVLFYAYLNNIYSCRKIEKALEENIHFMWLSGNNTPDFRTINDFRSKRLKEHIKSLFSAIVLLLQESGYVSLDVQYIDGTKVESASNRYTFVWRGSVEKNKAKLESKIQAILSEIDKHIEQDKQERTPEALPDMDSCGLREKVSALNKRLSEMNKAEQKQVKKLQEEYLPRLAKYELQLEKLEDRNSFSKTDEDATFMRMKEDHMKNGQLKPAYNVQISTENQFITNLGIYRRAGDTGTLIPFLNDFRETYHRQSSIVVADAGYGSEQNYEFMENAGIEAFVKYNYFHKEQKRAWKKDAFAIQNLYYNQEQDYYVCPMGQHMEYTGQRKNKSDAGICIRTEALSGTEM</sequence>
<dbReference type="InterPro" id="IPR002559">
    <property type="entry name" value="Transposase_11"/>
</dbReference>
<proteinExistence type="predicted"/>
<dbReference type="Pfam" id="PF05598">
    <property type="entry name" value="DUF772"/>
    <property type="match status" value="1"/>
</dbReference>
<comment type="caution">
    <text evidence="4">The sequence shown here is derived from an EMBL/GenBank/DDBJ whole genome shotgun (WGS) entry which is preliminary data.</text>
</comment>